<feature type="compositionally biased region" description="Acidic residues" evidence="2">
    <location>
        <begin position="657"/>
        <end position="675"/>
    </location>
</feature>
<dbReference type="RefSeq" id="WP_006955130.1">
    <property type="nucleotide sequence ID" value="NZ_CH672404.1"/>
</dbReference>
<evidence type="ECO:0000313" key="4">
    <source>
        <dbReference type="EMBL" id="EAQ31035.1"/>
    </source>
</evidence>
<feature type="compositionally biased region" description="Acidic residues" evidence="2">
    <location>
        <begin position="498"/>
        <end position="517"/>
    </location>
</feature>
<proteinExistence type="predicted"/>
<reference evidence="4 5" key="1">
    <citation type="submission" date="2006-01" db="EMBL/GenBank/DDBJ databases">
        <authorList>
            <person name="Brettar I."/>
            <person name="Hofle M."/>
            <person name="Ferriera S."/>
            <person name="Johnson J."/>
            <person name="Kravitz S."/>
            <person name="Halpern A."/>
            <person name="Remington K."/>
            <person name="Beeson K."/>
            <person name="Tran B."/>
            <person name="Rogers Y.-H."/>
            <person name="Friedman R."/>
            <person name="Venter J.C."/>
        </authorList>
    </citation>
    <scope>NUCLEOTIDE SEQUENCE [LARGE SCALE GENOMIC DNA]</scope>
    <source>
        <strain evidence="4 5">OS145</strain>
    </source>
</reference>
<feature type="transmembrane region" description="Helical" evidence="3">
    <location>
        <begin position="21"/>
        <end position="43"/>
    </location>
</feature>
<dbReference type="CDD" id="cd00118">
    <property type="entry name" value="LysM"/>
    <property type="match status" value="1"/>
</dbReference>
<feature type="transmembrane region" description="Helical" evidence="3">
    <location>
        <begin position="277"/>
        <end position="297"/>
    </location>
</feature>
<accession>A0ABP2CN33</accession>
<keyword evidence="1" id="KW-0175">Coiled coil</keyword>
<dbReference type="Proteomes" id="UP000016543">
    <property type="component" value="Unassembled WGS sequence"/>
</dbReference>
<feature type="region of interest" description="Disordered" evidence="2">
    <location>
        <begin position="333"/>
        <end position="706"/>
    </location>
</feature>
<feature type="compositionally biased region" description="Acidic residues" evidence="2">
    <location>
        <begin position="591"/>
        <end position="613"/>
    </location>
</feature>
<keyword evidence="3" id="KW-0812">Transmembrane</keyword>
<organism evidence="4 5">
    <name type="scientific">Idiomarina baltica OS145</name>
    <dbReference type="NCBI Taxonomy" id="314276"/>
    <lineage>
        <taxon>Bacteria</taxon>
        <taxon>Pseudomonadati</taxon>
        <taxon>Pseudomonadota</taxon>
        <taxon>Gammaproteobacteria</taxon>
        <taxon>Alteromonadales</taxon>
        <taxon>Idiomarinaceae</taxon>
        <taxon>Idiomarina</taxon>
    </lineage>
</organism>
<dbReference type="NCBIfam" id="TIGR03505">
    <property type="entry name" value="FimV_core"/>
    <property type="match status" value="1"/>
</dbReference>
<feature type="compositionally biased region" description="Acidic residues" evidence="2">
    <location>
        <begin position="350"/>
        <end position="391"/>
    </location>
</feature>
<protein>
    <submittedName>
        <fullName evidence="4">Probable Tfp pilus assembly protein FimV, contains LysM domain</fullName>
    </submittedName>
</protein>
<evidence type="ECO:0000256" key="3">
    <source>
        <dbReference type="SAM" id="Phobius"/>
    </source>
</evidence>
<evidence type="ECO:0000256" key="2">
    <source>
        <dbReference type="SAM" id="MobiDB-lite"/>
    </source>
</evidence>
<comment type="caution">
    <text evidence="4">The sequence shown here is derived from an EMBL/GenBank/DDBJ whole genome shotgun (WGS) entry which is preliminary data.</text>
</comment>
<dbReference type="NCBIfam" id="TIGR03504">
    <property type="entry name" value="FimV_Cterm"/>
    <property type="match status" value="1"/>
</dbReference>
<dbReference type="InterPro" id="IPR020011">
    <property type="entry name" value="FimV_C"/>
</dbReference>
<feature type="compositionally biased region" description="Acidic residues" evidence="2">
    <location>
        <begin position="433"/>
        <end position="444"/>
    </location>
</feature>
<feature type="compositionally biased region" description="Acidic residues" evidence="2">
    <location>
        <begin position="525"/>
        <end position="555"/>
    </location>
</feature>
<dbReference type="EMBL" id="AAMX01000027">
    <property type="protein sequence ID" value="EAQ31035.1"/>
    <property type="molecule type" value="Genomic_DNA"/>
</dbReference>
<dbReference type="InterPro" id="IPR018392">
    <property type="entry name" value="LysM"/>
</dbReference>
<dbReference type="InterPro" id="IPR038440">
    <property type="entry name" value="FimV_C_sf"/>
</dbReference>
<gene>
    <name evidence="4" type="ORF">OS145_12116</name>
</gene>
<feature type="coiled-coil region" evidence="1">
    <location>
        <begin position="146"/>
        <end position="251"/>
    </location>
</feature>
<feature type="compositionally biased region" description="Acidic residues" evidence="2">
    <location>
        <begin position="688"/>
        <end position="703"/>
    </location>
</feature>
<keyword evidence="5" id="KW-1185">Reference proteome</keyword>
<feature type="compositionally biased region" description="Acidic residues" evidence="2">
    <location>
        <begin position="452"/>
        <end position="490"/>
    </location>
</feature>
<name>A0ABP2CN33_9GAMM</name>
<dbReference type="Gene3D" id="1.20.58.2200">
    <property type="match status" value="1"/>
</dbReference>
<evidence type="ECO:0000313" key="5">
    <source>
        <dbReference type="Proteomes" id="UP000016543"/>
    </source>
</evidence>
<evidence type="ECO:0000256" key="1">
    <source>
        <dbReference type="SAM" id="Coils"/>
    </source>
</evidence>
<dbReference type="InterPro" id="IPR020012">
    <property type="entry name" value="LysM_FimV"/>
</dbReference>
<sequence length="753" mass="83484">MSDSQSNHNKGIKQLIKHLTMSVVTSVAMAVFLCIPLFAHAFYQDGTIIKGPKGAEASDVRSGEERYGPIKSSDTLWSIASRYRPHSSVTVYQTMAAIVQANPRAFVDGNMNRMLDGFYLRIPSLQEIKMINPEAARRQVLADESLQDKQQQLAAIEQQAKQTRTEQQQLLEQAKARAEEAIQQVESRQQSNFAELQSQVNDSMNAVKKVYAENESIQKRLDDLADRIATISEQLKESDDLEGQFNQLLEQQRALINQQQQQQSADGLSWLQSPLNIALLSILPALLILGLIYWFFFRRNKTVAESSQTGASEQELTEEQAAEQLDRELMGGASTHADDGLFDFDGNTALDDEEEEGNDLSDLEAELENSPVDQDDDFSIQLDGDDDEEDPLFPNNNGDSEGSDADDIDQHVLPEEDDESLVAEPDTDKTEPEDSDESSELSQDELDKLFGEAEDDEVPALDLDLDEQANEGANESEDADVTGEDLESNESAEQPSAESEDSNDELVSDDIFDEEAAAEASKDEPEQEPEPEAEQEPEPEPEPEAEETLDQESEADAQQTPSSDDSAEDTEFDDGEHDNPLDDALAQLGIETDEVDEEEPSDEVSDEQLDDLLNEAAEVESSLTELTKDSDTEADKETEHVSTDQAGDADTSSSVDEYVDIDELMEQADSEEETDNYTSDNVGRVLGDEESESSPQDELDTADEERLGQLDLARAYLDMDEKEDAEDILVTLSEGEDEVAEEARVLLQRLQSE</sequence>
<feature type="compositionally biased region" description="Acidic residues" evidence="2">
    <location>
        <begin position="565"/>
        <end position="576"/>
    </location>
</feature>
<feature type="compositionally biased region" description="Basic and acidic residues" evidence="2">
    <location>
        <begin position="626"/>
        <end position="642"/>
    </location>
</feature>
<keyword evidence="3" id="KW-0472">Membrane</keyword>
<keyword evidence="3" id="KW-1133">Transmembrane helix</keyword>